<dbReference type="Pfam" id="PF00072">
    <property type="entry name" value="Response_reg"/>
    <property type="match status" value="1"/>
</dbReference>
<dbReference type="SMART" id="SM00388">
    <property type="entry name" value="HisKA"/>
    <property type="match status" value="1"/>
</dbReference>
<dbReference type="Gene3D" id="3.30.565.10">
    <property type="entry name" value="Histidine kinase-like ATPase, C-terminal domain"/>
    <property type="match status" value="1"/>
</dbReference>
<dbReference type="SMART" id="SM00387">
    <property type="entry name" value="HATPase_c"/>
    <property type="match status" value="1"/>
</dbReference>
<dbReference type="InterPro" id="IPR036890">
    <property type="entry name" value="HATPase_C_sf"/>
</dbReference>
<reference evidence="12" key="1">
    <citation type="submission" date="2020-07" db="EMBL/GenBank/DDBJ databases">
        <title>Huge and variable diversity of episymbiotic CPR bacteria and DPANN archaea in groundwater ecosystems.</title>
        <authorList>
            <person name="He C.Y."/>
            <person name="Keren R."/>
            <person name="Whittaker M."/>
            <person name="Farag I.F."/>
            <person name="Doudna J."/>
            <person name="Cate J.H.D."/>
            <person name="Banfield J.F."/>
        </authorList>
    </citation>
    <scope>NUCLEOTIDE SEQUENCE</scope>
    <source>
        <strain evidence="12">NC_groundwater_1664_Pr3_B-0.1um_52_9</strain>
    </source>
</reference>
<feature type="non-terminal residue" evidence="12">
    <location>
        <position position="1"/>
    </location>
</feature>
<keyword evidence="6" id="KW-0418">Kinase</keyword>
<dbReference type="InterPro" id="IPR001789">
    <property type="entry name" value="Sig_transdc_resp-reg_receiver"/>
</dbReference>
<evidence type="ECO:0000256" key="3">
    <source>
        <dbReference type="ARBA" id="ARBA00022553"/>
    </source>
</evidence>
<feature type="domain" description="Histidine kinase" evidence="10">
    <location>
        <begin position="78"/>
        <end position="301"/>
    </location>
</feature>
<dbReference type="Gene3D" id="1.10.287.130">
    <property type="match status" value="1"/>
</dbReference>
<dbReference type="Pfam" id="PF00512">
    <property type="entry name" value="HisKA"/>
    <property type="match status" value="1"/>
</dbReference>
<evidence type="ECO:0000256" key="7">
    <source>
        <dbReference type="ARBA" id="ARBA00022840"/>
    </source>
</evidence>
<dbReference type="SUPFAM" id="SSF52172">
    <property type="entry name" value="CheY-like"/>
    <property type="match status" value="1"/>
</dbReference>
<evidence type="ECO:0000256" key="1">
    <source>
        <dbReference type="ARBA" id="ARBA00000085"/>
    </source>
</evidence>
<evidence type="ECO:0000259" key="10">
    <source>
        <dbReference type="PROSITE" id="PS50109"/>
    </source>
</evidence>
<name>A0A9D6V4N1_9BACT</name>
<dbReference type="InterPro" id="IPR011006">
    <property type="entry name" value="CheY-like_superfamily"/>
</dbReference>
<dbReference type="InterPro" id="IPR003661">
    <property type="entry name" value="HisK_dim/P_dom"/>
</dbReference>
<evidence type="ECO:0000313" key="12">
    <source>
        <dbReference type="EMBL" id="MBI5251464.1"/>
    </source>
</evidence>
<keyword evidence="7" id="KW-0067">ATP-binding</keyword>
<evidence type="ECO:0000256" key="9">
    <source>
        <dbReference type="PROSITE-ProRule" id="PRU00169"/>
    </source>
</evidence>
<evidence type="ECO:0000259" key="11">
    <source>
        <dbReference type="PROSITE" id="PS50110"/>
    </source>
</evidence>
<dbReference type="GO" id="GO:0000155">
    <property type="term" value="F:phosphorelay sensor kinase activity"/>
    <property type="evidence" value="ECO:0007669"/>
    <property type="project" value="InterPro"/>
</dbReference>
<evidence type="ECO:0000256" key="6">
    <source>
        <dbReference type="ARBA" id="ARBA00022777"/>
    </source>
</evidence>
<dbReference type="Proteomes" id="UP000807825">
    <property type="component" value="Unassembled WGS sequence"/>
</dbReference>
<dbReference type="EC" id="2.7.13.3" evidence="2"/>
<accession>A0A9D6V4N1</accession>
<dbReference type="SMART" id="SM00448">
    <property type="entry name" value="REC"/>
    <property type="match status" value="1"/>
</dbReference>
<sequence length="441" mass="48201">LQNVAERDGDARIISNYEAIGISKSGNRISVAAWVTEIEYSGTQAFLAFVMDVTEIKNLRAQLLQAQKMEAIGNLAGGVAHDFNNLLTIVQGYSELLLLDENLDDQAKSDIDKINHAAQSGADLVQRLLAFSRKSEMKPRPINLNQQIAQTQSLLSRTIPKNISVELRLADELPAIEADPVQVEQILMNLAVNARDAMPDGGTLVIETQCCALTEEYARSLVDVSPGNYALLVVSDTGAGIADDALEHIFEPFFTTKSPGMGTGLGLATVYGIVKQHGGHIYCQSGPEGGTTFKIYLPVIDTEMELETLRQSGPTIPGGTETILVVDDEESVRDLGERILRRAGYSVLTAANGKEALELFRREKEKISLVILDLIMPEMDGNQCLKEILQIDRKAKIIISSGFFPNVSLRDTSRTGAKASVDKPYDMNQLIQAVRRVLDDE</sequence>
<dbReference type="GO" id="GO:0005524">
    <property type="term" value="F:ATP binding"/>
    <property type="evidence" value="ECO:0007669"/>
    <property type="project" value="UniProtKB-KW"/>
</dbReference>
<dbReference type="PANTHER" id="PTHR43065">
    <property type="entry name" value="SENSOR HISTIDINE KINASE"/>
    <property type="match status" value="1"/>
</dbReference>
<dbReference type="SUPFAM" id="SSF55874">
    <property type="entry name" value="ATPase domain of HSP90 chaperone/DNA topoisomerase II/histidine kinase"/>
    <property type="match status" value="1"/>
</dbReference>
<dbReference type="EMBL" id="JACRDE010000483">
    <property type="protein sequence ID" value="MBI5251464.1"/>
    <property type="molecule type" value="Genomic_DNA"/>
</dbReference>
<dbReference type="PRINTS" id="PR00344">
    <property type="entry name" value="BCTRLSENSOR"/>
</dbReference>
<dbReference type="PROSITE" id="PS50110">
    <property type="entry name" value="RESPONSE_REGULATORY"/>
    <property type="match status" value="1"/>
</dbReference>
<evidence type="ECO:0000256" key="8">
    <source>
        <dbReference type="ARBA" id="ARBA00023012"/>
    </source>
</evidence>
<dbReference type="Pfam" id="PF02518">
    <property type="entry name" value="HATPase_c"/>
    <property type="match status" value="1"/>
</dbReference>
<dbReference type="InterPro" id="IPR004358">
    <property type="entry name" value="Sig_transdc_His_kin-like_C"/>
</dbReference>
<keyword evidence="4" id="KW-0808">Transferase</keyword>
<proteinExistence type="predicted"/>
<gene>
    <name evidence="12" type="ORF">HY912_18400</name>
</gene>
<dbReference type="PANTHER" id="PTHR43065:SF46">
    <property type="entry name" value="C4-DICARBOXYLATE TRANSPORT SENSOR PROTEIN DCTB"/>
    <property type="match status" value="1"/>
</dbReference>
<comment type="caution">
    <text evidence="12">The sequence shown here is derived from an EMBL/GenBank/DDBJ whole genome shotgun (WGS) entry which is preliminary data.</text>
</comment>
<comment type="catalytic activity">
    <reaction evidence="1">
        <text>ATP + protein L-histidine = ADP + protein N-phospho-L-histidine.</text>
        <dbReference type="EC" id="2.7.13.3"/>
    </reaction>
</comment>
<dbReference type="CDD" id="cd00082">
    <property type="entry name" value="HisKA"/>
    <property type="match status" value="1"/>
</dbReference>
<dbReference type="Gene3D" id="3.40.50.2300">
    <property type="match status" value="1"/>
</dbReference>
<dbReference type="InterPro" id="IPR036097">
    <property type="entry name" value="HisK_dim/P_sf"/>
</dbReference>
<evidence type="ECO:0000313" key="13">
    <source>
        <dbReference type="Proteomes" id="UP000807825"/>
    </source>
</evidence>
<organism evidence="12 13">
    <name type="scientific">Desulfomonile tiedjei</name>
    <dbReference type="NCBI Taxonomy" id="2358"/>
    <lineage>
        <taxon>Bacteria</taxon>
        <taxon>Pseudomonadati</taxon>
        <taxon>Thermodesulfobacteriota</taxon>
        <taxon>Desulfomonilia</taxon>
        <taxon>Desulfomonilales</taxon>
        <taxon>Desulfomonilaceae</taxon>
        <taxon>Desulfomonile</taxon>
    </lineage>
</organism>
<dbReference type="InterPro" id="IPR005467">
    <property type="entry name" value="His_kinase_dom"/>
</dbReference>
<keyword evidence="5" id="KW-0547">Nucleotide-binding</keyword>
<dbReference type="AlphaFoldDB" id="A0A9D6V4N1"/>
<evidence type="ECO:0000256" key="4">
    <source>
        <dbReference type="ARBA" id="ARBA00022679"/>
    </source>
</evidence>
<feature type="modified residue" description="4-aspartylphosphate" evidence="9">
    <location>
        <position position="373"/>
    </location>
</feature>
<dbReference type="PROSITE" id="PS50109">
    <property type="entry name" value="HIS_KIN"/>
    <property type="match status" value="1"/>
</dbReference>
<dbReference type="InterPro" id="IPR003594">
    <property type="entry name" value="HATPase_dom"/>
</dbReference>
<protein>
    <recommendedName>
        <fullName evidence="2">histidine kinase</fullName>
        <ecNumber evidence="2">2.7.13.3</ecNumber>
    </recommendedName>
</protein>
<feature type="domain" description="Response regulatory" evidence="11">
    <location>
        <begin position="322"/>
        <end position="438"/>
    </location>
</feature>
<dbReference type="SUPFAM" id="SSF47384">
    <property type="entry name" value="Homodimeric domain of signal transducing histidine kinase"/>
    <property type="match status" value="1"/>
</dbReference>
<evidence type="ECO:0000256" key="5">
    <source>
        <dbReference type="ARBA" id="ARBA00022741"/>
    </source>
</evidence>
<keyword evidence="3 9" id="KW-0597">Phosphoprotein</keyword>
<keyword evidence="8" id="KW-0902">Two-component regulatory system</keyword>
<evidence type="ECO:0000256" key="2">
    <source>
        <dbReference type="ARBA" id="ARBA00012438"/>
    </source>
</evidence>